<dbReference type="Proteomes" id="UP000271889">
    <property type="component" value="Unassembled WGS sequence"/>
</dbReference>
<keyword evidence="2" id="KW-1185">Reference proteome</keyword>
<name>A0A3P6R0G0_CYLGO</name>
<reference evidence="1 2" key="1">
    <citation type="submission" date="2018-11" db="EMBL/GenBank/DDBJ databases">
        <authorList>
            <consortium name="Pathogen Informatics"/>
        </authorList>
    </citation>
    <scope>NUCLEOTIDE SEQUENCE [LARGE SCALE GENOMIC DNA]</scope>
</reference>
<dbReference type="AlphaFoldDB" id="A0A3P6R0G0"/>
<sequence>MPFSKMFCIDADLREILFAALSPKQKEFVDARQV</sequence>
<organism evidence="1 2">
    <name type="scientific">Cylicostephanus goldi</name>
    <name type="common">Nematode worm</name>
    <dbReference type="NCBI Taxonomy" id="71465"/>
    <lineage>
        <taxon>Eukaryota</taxon>
        <taxon>Metazoa</taxon>
        <taxon>Ecdysozoa</taxon>
        <taxon>Nematoda</taxon>
        <taxon>Chromadorea</taxon>
        <taxon>Rhabditida</taxon>
        <taxon>Rhabditina</taxon>
        <taxon>Rhabditomorpha</taxon>
        <taxon>Strongyloidea</taxon>
        <taxon>Strongylidae</taxon>
        <taxon>Cylicostephanus</taxon>
    </lineage>
</organism>
<protein>
    <submittedName>
        <fullName evidence="1">Uncharacterized protein</fullName>
    </submittedName>
</protein>
<proteinExistence type="predicted"/>
<accession>A0A3P6R0G0</accession>
<dbReference type="EMBL" id="UYRV01009180">
    <property type="protein sequence ID" value="VDK56306.1"/>
    <property type="molecule type" value="Genomic_DNA"/>
</dbReference>
<evidence type="ECO:0000313" key="1">
    <source>
        <dbReference type="EMBL" id="VDK56306.1"/>
    </source>
</evidence>
<gene>
    <name evidence="1" type="ORF">CGOC_LOCUS3598</name>
</gene>
<evidence type="ECO:0000313" key="2">
    <source>
        <dbReference type="Proteomes" id="UP000271889"/>
    </source>
</evidence>